<evidence type="ECO:0000256" key="16">
    <source>
        <dbReference type="ARBA" id="ARBA00048528"/>
    </source>
</evidence>
<dbReference type="Gene3D" id="3.40.640.10">
    <property type="entry name" value="Type I PLP-dependent aspartate aminotransferase-like (Major domain)"/>
    <property type="match status" value="1"/>
</dbReference>
<evidence type="ECO:0000259" key="20">
    <source>
        <dbReference type="Pfam" id="PF00155"/>
    </source>
</evidence>
<dbReference type="InterPro" id="IPR015421">
    <property type="entry name" value="PyrdxlP-dep_Trfase_major"/>
</dbReference>
<comment type="pathway">
    <text evidence="3">Lipid metabolism; sphingolipid metabolism.</text>
</comment>
<dbReference type="EC" id="2.3.1.50" evidence="6"/>
<comment type="subcellular location">
    <subcellularLocation>
        <location evidence="2">Endoplasmic reticulum membrane</location>
        <topology evidence="2">Single-pass membrane protein</topology>
    </subcellularLocation>
</comment>
<comment type="cofactor">
    <cofactor evidence="1 17">
        <name>pyridoxal 5'-phosphate</name>
        <dbReference type="ChEBI" id="CHEBI:597326"/>
    </cofactor>
</comment>
<comment type="caution">
    <text evidence="21">The sequence shown here is derived from an EMBL/GenBank/DDBJ whole genome shotgun (WGS) entry which is preliminary data.</text>
</comment>
<keyword evidence="22" id="KW-1185">Reference proteome</keyword>
<accession>A0AAU9W608</accession>
<sequence length="541" mass="60087">MVAGAHATRRVQHSMKNGFPKGSNGFASHRRELNTELEEDLEEPPLYIAVMTYLAYFFYIIFGYMRDFMRKYGLEKSKFVKEAGNQGFVPLYSDFESFYTRNLYTRARDCLNRPICSVPGGEVVLVDRESEDWNWTFRYPGTTTKTVNLASYNYLGFAENSGPCADAAEQAVREYGIAGCSSRHEYGTLDIHNELEALVAKFVGKPAAMVFGMGFATNSTNIPTLVGKGDLIISDELNHRSLILGARLSGAKIKVFKHNDMASLEKILHESVSQGQPITHRAWKKILIIVEGVYRLNVARVDNNFFFSMEGSLAKLPGIVALKKKYKAYLYLDEAHSIGAIGPNGRGVTEYFGVDPADVDIMMGTFTKSFGAAGGYIAASQEIIDHIKGSSHSATYASFMSPPVVMQIISSMKIIMGEDGTSKGKQRLTRLAQNCKYFRQKLKKMGYIVYGHDASAVVPILLYMPAKTVAFSREMLKRGVAVVIVGFPATSLIESRARICLSASHTKEMLDKALEAIDEVGDILQLKYSKQTQKIKNKILV</sequence>
<evidence type="ECO:0000313" key="22">
    <source>
        <dbReference type="Proteomes" id="UP001159428"/>
    </source>
</evidence>
<evidence type="ECO:0000256" key="5">
    <source>
        <dbReference type="ARBA" id="ARBA00008392"/>
    </source>
</evidence>
<evidence type="ECO:0000256" key="4">
    <source>
        <dbReference type="ARBA" id="ARBA00004991"/>
    </source>
</evidence>
<feature type="region of interest" description="Disordered" evidence="18">
    <location>
        <begin position="1"/>
        <end position="26"/>
    </location>
</feature>
<evidence type="ECO:0000256" key="11">
    <source>
        <dbReference type="ARBA" id="ARBA00022919"/>
    </source>
</evidence>
<dbReference type="SUPFAM" id="SSF53383">
    <property type="entry name" value="PLP-dependent transferases"/>
    <property type="match status" value="1"/>
</dbReference>
<keyword evidence="10 17" id="KW-0663">Pyridoxal phosphate</keyword>
<dbReference type="InterPro" id="IPR004839">
    <property type="entry name" value="Aminotransferase_I/II_large"/>
</dbReference>
<evidence type="ECO:0000256" key="12">
    <source>
        <dbReference type="ARBA" id="ARBA00022989"/>
    </source>
</evidence>
<evidence type="ECO:0000256" key="14">
    <source>
        <dbReference type="ARBA" id="ARBA00023136"/>
    </source>
</evidence>
<keyword evidence="11" id="KW-0746">Sphingolipid metabolism</keyword>
<evidence type="ECO:0000256" key="17">
    <source>
        <dbReference type="RuleBase" id="RU003693"/>
    </source>
</evidence>
<keyword evidence="13" id="KW-0443">Lipid metabolism</keyword>
<dbReference type="InterPro" id="IPR015422">
    <property type="entry name" value="PyrdxlP-dep_Trfase_small"/>
</dbReference>
<evidence type="ECO:0000256" key="8">
    <source>
        <dbReference type="ARBA" id="ARBA00022692"/>
    </source>
</evidence>
<dbReference type="AlphaFoldDB" id="A0AAU9W608"/>
<evidence type="ECO:0000256" key="10">
    <source>
        <dbReference type="ARBA" id="ARBA00022898"/>
    </source>
</evidence>
<dbReference type="GO" id="GO:0046513">
    <property type="term" value="P:ceramide biosynthetic process"/>
    <property type="evidence" value="ECO:0007669"/>
    <property type="project" value="TreeGrafter"/>
</dbReference>
<organism evidence="21 22">
    <name type="scientific">Pocillopora meandrina</name>
    <dbReference type="NCBI Taxonomy" id="46732"/>
    <lineage>
        <taxon>Eukaryota</taxon>
        <taxon>Metazoa</taxon>
        <taxon>Cnidaria</taxon>
        <taxon>Anthozoa</taxon>
        <taxon>Hexacorallia</taxon>
        <taxon>Scleractinia</taxon>
        <taxon>Astrocoeniina</taxon>
        <taxon>Pocilloporidae</taxon>
        <taxon>Pocillopora</taxon>
    </lineage>
</organism>
<comment type="pathway">
    <text evidence="4">Sphingolipid metabolism.</text>
</comment>
<dbReference type="PROSITE" id="PS00599">
    <property type="entry name" value="AA_TRANSFER_CLASS_2"/>
    <property type="match status" value="1"/>
</dbReference>
<keyword evidence="9" id="KW-0256">Endoplasmic reticulum</keyword>
<dbReference type="GO" id="GO:0046512">
    <property type="term" value="P:sphingosine biosynthetic process"/>
    <property type="evidence" value="ECO:0007669"/>
    <property type="project" value="TreeGrafter"/>
</dbReference>
<keyword evidence="8 19" id="KW-0812">Transmembrane</keyword>
<evidence type="ECO:0000256" key="9">
    <source>
        <dbReference type="ARBA" id="ARBA00022824"/>
    </source>
</evidence>
<gene>
    <name evidence="21" type="ORF">PMEA_00031634</name>
</gene>
<evidence type="ECO:0000256" key="13">
    <source>
        <dbReference type="ARBA" id="ARBA00023098"/>
    </source>
</evidence>
<evidence type="ECO:0000256" key="1">
    <source>
        <dbReference type="ARBA" id="ARBA00001933"/>
    </source>
</evidence>
<evidence type="ECO:0000256" key="3">
    <source>
        <dbReference type="ARBA" id="ARBA00004760"/>
    </source>
</evidence>
<dbReference type="Pfam" id="PF00155">
    <property type="entry name" value="Aminotran_1_2"/>
    <property type="match status" value="1"/>
</dbReference>
<feature type="transmembrane region" description="Helical" evidence="19">
    <location>
        <begin position="46"/>
        <end position="65"/>
    </location>
</feature>
<evidence type="ECO:0000256" key="18">
    <source>
        <dbReference type="SAM" id="MobiDB-lite"/>
    </source>
</evidence>
<evidence type="ECO:0000256" key="6">
    <source>
        <dbReference type="ARBA" id="ARBA00013220"/>
    </source>
</evidence>
<evidence type="ECO:0000256" key="2">
    <source>
        <dbReference type="ARBA" id="ARBA00004389"/>
    </source>
</evidence>
<evidence type="ECO:0000256" key="19">
    <source>
        <dbReference type="SAM" id="Phobius"/>
    </source>
</evidence>
<evidence type="ECO:0000256" key="15">
    <source>
        <dbReference type="ARBA" id="ARBA00023315"/>
    </source>
</evidence>
<dbReference type="GO" id="GO:0030170">
    <property type="term" value="F:pyridoxal phosphate binding"/>
    <property type="evidence" value="ECO:0007669"/>
    <property type="project" value="InterPro"/>
</dbReference>
<feature type="domain" description="Aminotransferase class I/classII large" evidence="20">
    <location>
        <begin position="145"/>
        <end position="517"/>
    </location>
</feature>
<dbReference type="PANTHER" id="PTHR13693:SF3">
    <property type="entry name" value="LD36009P"/>
    <property type="match status" value="1"/>
</dbReference>
<dbReference type="InterPro" id="IPR015424">
    <property type="entry name" value="PyrdxlP-dep_Trfase"/>
</dbReference>
<reference evidence="21 22" key="1">
    <citation type="submission" date="2022-05" db="EMBL/GenBank/DDBJ databases">
        <authorList>
            <consortium name="Genoscope - CEA"/>
            <person name="William W."/>
        </authorList>
    </citation>
    <scope>NUCLEOTIDE SEQUENCE [LARGE SCALE GENOMIC DNA]</scope>
</reference>
<dbReference type="InterPro" id="IPR001917">
    <property type="entry name" value="Aminotrans_II_pyridoxalP_BS"/>
</dbReference>
<keyword evidence="12 19" id="KW-1133">Transmembrane helix</keyword>
<dbReference type="InterPro" id="IPR050087">
    <property type="entry name" value="AON_synthase_class-II"/>
</dbReference>
<protein>
    <recommendedName>
        <fullName evidence="6">serine C-palmitoyltransferase</fullName>
        <ecNumber evidence="6">2.3.1.50</ecNumber>
    </recommendedName>
</protein>
<keyword evidence="14 19" id="KW-0472">Membrane</keyword>
<comment type="catalytic activity">
    <reaction evidence="16">
        <text>L-serine + hexadecanoyl-CoA + H(+) = 3-oxosphinganine + CO2 + CoA</text>
        <dbReference type="Rhea" id="RHEA:14761"/>
        <dbReference type="ChEBI" id="CHEBI:15378"/>
        <dbReference type="ChEBI" id="CHEBI:16526"/>
        <dbReference type="ChEBI" id="CHEBI:33384"/>
        <dbReference type="ChEBI" id="CHEBI:57287"/>
        <dbReference type="ChEBI" id="CHEBI:57379"/>
        <dbReference type="ChEBI" id="CHEBI:58299"/>
        <dbReference type="EC" id="2.3.1.50"/>
    </reaction>
</comment>
<name>A0AAU9W608_9CNID</name>
<dbReference type="GO" id="GO:0017059">
    <property type="term" value="C:serine palmitoyltransferase complex"/>
    <property type="evidence" value="ECO:0007669"/>
    <property type="project" value="TreeGrafter"/>
</dbReference>
<dbReference type="EMBL" id="CALNXJ010000007">
    <property type="protein sequence ID" value="CAH3043597.1"/>
    <property type="molecule type" value="Genomic_DNA"/>
</dbReference>
<dbReference type="CDD" id="cd06454">
    <property type="entry name" value="KBL_like"/>
    <property type="match status" value="1"/>
</dbReference>
<dbReference type="FunFam" id="3.90.1150.10:FF:000004">
    <property type="entry name" value="2-amino-3-ketobutyrate coenzyme A ligase"/>
    <property type="match status" value="1"/>
</dbReference>
<keyword evidence="7" id="KW-0808">Transferase</keyword>
<comment type="similarity">
    <text evidence="5 17">Belongs to the class-II pyridoxal-phosphate-dependent aminotransferase family.</text>
</comment>
<evidence type="ECO:0000256" key="7">
    <source>
        <dbReference type="ARBA" id="ARBA00022679"/>
    </source>
</evidence>
<dbReference type="PANTHER" id="PTHR13693">
    <property type="entry name" value="CLASS II AMINOTRANSFERASE/8-AMINO-7-OXONONANOATE SYNTHASE"/>
    <property type="match status" value="1"/>
</dbReference>
<dbReference type="FunFam" id="3.40.640.10:FF:000047">
    <property type="entry name" value="serine palmitoyltransferase 2 isoform X1"/>
    <property type="match status" value="1"/>
</dbReference>
<dbReference type="Gene3D" id="3.90.1150.10">
    <property type="entry name" value="Aspartate Aminotransferase, domain 1"/>
    <property type="match status" value="1"/>
</dbReference>
<proteinExistence type="inferred from homology"/>
<evidence type="ECO:0000313" key="21">
    <source>
        <dbReference type="EMBL" id="CAH3043597.1"/>
    </source>
</evidence>
<keyword evidence="15" id="KW-0012">Acyltransferase</keyword>
<dbReference type="Proteomes" id="UP001159428">
    <property type="component" value="Unassembled WGS sequence"/>
</dbReference>
<dbReference type="GO" id="GO:0004758">
    <property type="term" value="F:serine C-palmitoyltransferase activity"/>
    <property type="evidence" value="ECO:0007669"/>
    <property type="project" value="UniProtKB-EC"/>
</dbReference>
<dbReference type="GO" id="GO:0005789">
    <property type="term" value="C:endoplasmic reticulum membrane"/>
    <property type="evidence" value="ECO:0007669"/>
    <property type="project" value="UniProtKB-SubCell"/>
</dbReference>